<dbReference type="STRING" id="1797263.A2397_03640"/>
<evidence type="ECO:0000313" key="4">
    <source>
        <dbReference type="Proteomes" id="UP000176424"/>
    </source>
</evidence>
<dbReference type="EMBL" id="MEXR01000060">
    <property type="protein sequence ID" value="OGD08296.1"/>
    <property type="molecule type" value="Genomic_DNA"/>
</dbReference>
<dbReference type="InterPro" id="IPR000086">
    <property type="entry name" value="NUDIX_hydrolase_dom"/>
</dbReference>
<sequence>MLERPEERINAITAELSECPVAQEFFERVKEGLLARDENPYTHFCVYFAAYDPDSKQVFIGHHKKSGLWLFNGGHIDKAETPDESLEREIGEEWGVEVDLQSIGEPKLLTVTPINNPAKQKCTKHFDIWYFVPVSKAGFAPDNEKLGTEFYTTGWKDIEEARGLITDSNTLKAMSEFEKLFIKS</sequence>
<dbReference type="GO" id="GO:0006754">
    <property type="term" value="P:ATP biosynthetic process"/>
    <property type="evidence" value="ECO:0007669"/>
    <property type="project" value="TreeGrafter"/>
</dbReference>
<protein>
    <recommendedName>
        <fullName evidence="2">Nudix hydrolase domain-containing protein</fullName>
    </recommendedName>
</protein>
<dbReference type="AlphaFoldDB" id="A0A1F4ZR40"/>
<proteinExistence type="predicted"/>
<gene>
    <name evidence="3" type="ORF">A2397_03640</name>
</gene>
<keyword evidence="1" id="KW-0378">Hydrolase</keyword>
<evidence type="ECO:0000259" key="2">
    <source>
        <dbReference type="PROSITE" id="PS51462"/>
    </source>
</evidence>
<comment type="caution">
    <text evidence="3">The sequence shown here is derived from an EMBL/GenBank/DDBJ whole genome shotgun (WGS) entry which is preliminary data.</text>
</comment>
<dbReference type="GO" id="GO:0004081">
    <property type="term" value="F:bis(5'-nucleosyl)-tetraphosphatase (asymmetrical) activity"/>
    <property type="evidence" value="ECO:0007669"/>
    <property type="project" value="TreeGrafter"/>
</dbReference>
<dbReference type="GO" id="GO:0006167">
    <property type="term" value="P:AMP biosynthetic process"/>
    <property type="evidence" value="ECO:0007669"/>
    <property type="project" value="TreeGrafter"/>
</dbReference>
<dbReference type="Pfam" id="PF00293">
    <property type="entry name" value="NUDIX"/>
    <property type="match status" value="1"/>
</dbReference>
<dbReference type="InterPro" id="IPR051325">
    <property type="entry name" value="Nudix_hydrolase_domain"/>
</dbReference>
<dbReference type="Gene3D" id="3.90.79.10">
    <property type="entry name" value="Nucleoside Triphosphate Pyrophosphohydrolase"/>
    <property type="match status" value="1"/>
</dbReference>
<dbReference type="PANTHER" id="PTHR21340:SF0">
    <property type="entry name" value="BIS(5'-NUCLEOSYL)-TETRAPHOSPHATASE [ASYMMETRICAL]"/>
    <property type="match status" value="1"/>
</dbReference>
<accession>A0A1F4ZR40</accession>
<evidence type="ECO:0000256" key="1">
    <source>
        <dbReference type="ARBA" id="ARBA00022801"/>
    </source>
</evidence>
<organism evidence="3 4">
    <name type="scientific">Candidatus Amesbacteria bacterium RIFOXYB1_FULL_44_23</name>
    <dbReference type="NCBI Taxonomy" id="1797263"/>
    <lineage>
        <taxon>Bacteria</taxon>
        <taxon>Candidatus Amesiibacteriota</taxon>
    </lineage>
</organism>
<evidence type="ECO:0000313" key="3">
    <source>
        <dbReference type="EMBL" id="OGD08296.1"/>
    </source>
</evidence>
<name>A0A1F4ZR40_9BACT</name>
<dbReference type="SUPFAM" id="SSF55811">
    <property type="entry name" value="Nudix"/>
    <property type="match status" value="1"/>
</dbReference>
<reference evidence="3 4" key="1">
    <citation type="journal article" date="2016" name="Nat. Commun.">
        <title>Thousands of microbial genomes shed light on interconnected biogeochemical processes in an aquifer system.</title>
        <authorList>
            <person name="Anantharaman K."/>
            <person name="Brown C.T."/>
            <person name="Hug L.A."/>
            <person name="Sharon I."/>
            <person name="Castelle C.J."/>
            <person name="Probst A.J."/>
            <person name="Thomas B.C."/>
            <person name="Singh A."/>
            <person name="Wilkins M.J."/>
            <person name="Karaoz U."/>
            <person name="Brodie E.L."/>
            <person name="Williams K.H."/>
            <person name="Hubbard S.S."/>
            <person name="Banfield J.F."/>
        </authorList>
    </citation>
    <scope>NUCLEOTIDE SEQUENCE [LARGE SCALE GENOMIC DNA]</scope>
</reference>
<dbReference type="Proteomes" id="UP000176424">
    <property type="component" value="Unassembled WGS sequence"/>
</dbReference>
<dbReference type="PROSITE" id="PS51462">
    <property type="entry name" value="NUDIX"/>
    <property type="match status" value="1"/>
</dbReference>
<feature type="domain" description="Nudix hydrolase" evidence="2">
    <location>
        <begin position="41"/>
        <end position="179"/>
    </location>
</feature>
<dbReference type="PANTHER" id="PTHR21340">
    <property type="entry name" value="DIADENOSINE 5,5-P1,P4-TETRAPHOSPHATE PYROPHOSPHOHYDROLASE MUTT"/>
    <property type="match status" value="1"/>
</dbReference>
<dbReference type="InterPro" id="IPR015797">
    <property type="entry name" value="NUDIX_hydrolase-like_dom_sf"/>
</dbReference>